<organism evidence="2 3">
    <name type="scientific">Nocardia callitridis</name>
    <dbReference type="NCBI Taxonomy" id="648753"/>
    <lineage>
        <taxon>Bacteria</taxon>
        <taxon>Bacillati</taxon>
        <taxon>Actinomycetota</taxon>
        <taxon>Actinomycetes</taxon>
        <taxon>Mycobacteriales</taxon>
        <taxon>Nocardiaceae</taxon>
        <taxon>Nocardia</taxon>
    </lineage>
</organism>
<evidence type="ECO:0000313" key="3">
    <source>
        <dbReference type="Proteomes" id="UP001500603"/>
    </source>
</evidence>
<proteinExistence type="predicted"/>
<feature type="compositionally biased region" description="Low complexity" evidence="1">
    <location>
        <begin position="320"/>
        <end position="336"/>
    </location>
</feature>
<gene>
    <name evidence="2" type="ORF">GCM10023318_56000</name>
</gene>
<sequence>MNAPLDPTILELLRGSAMAPMLDKSVNEVLKDIGLPQLPQVSPLPPLPEMPPMPVLDLSALTKPFTDMASGFGTGSIGAGPGPDPTQLLNGITTALQTAMSLGSTALPALMQLWQGMAANSAANKAGAAAENGTEIAAQGAQEKVGLGTAATSVAVGGAELTGVIAKYMTQMTMAAPLLAVPGGQAFMVASTVEALTEATAVVAKTRAEMTVHSANMATTGKKVAVTNAPTGASSVQSLDQVMQLLQPLMTVASSGAQAAGQLASANSSLLAPKPIAKPGETEEEAAARAKEAGGMPGPGPGVPAGFTPAPLTAPLSPWTGAAGATPPGAVSSAAVEPGNMVRPTVGGPGPGMMPLGGAAGAASSARGAGDAGDGLPGFLVNAQHGDAVVGDIEGVTLPVVGAAESVSEPPPDKELTL</sequence>
<feature type="region of interest" description="Disordered" evidence="1">
    <location>
        <begin position="272"/>
        <end position="340"/>
    </location>
</feature>
<keyword evidence="3" id="KW-1185">Reference proteome</keyword>
<evidence type="ECO:0000313" key="2">
    <source>
        <dbReference type="EMBL" id="GAA5067174.1"/>
    </source>
</evidence>
<evidence type="ECO:0008006" key="4">
    <source>
        <dbReference type="Google" id="ProtNLM"/>
    </source>
</evidence>
<reference evidence="3" key="1">
    <citation type="journal article" date="2019" name="Int. J. Syst. Evol. Microbiol.">
        <title>The Global Catalogue of Microorganisms (GCM) 10K type strain sequencing project: providing services to taxonomists for standard genome sequencing and annotation.</title>
        <authorList>
            <consortium name="The Broad Institute Genomics Platform"/>
            <consortium name="The Broad Institute Genome Sequencing Center for Infectious Disease"/>
            <person name="Wu L."/>
            <person name="Ma J."/>
        </authorList>
    </citation>
    <scope>NUCLEOTIDE SEQUENCE [LARGE SCALE GENOMIC DNA]</scope>
    <source>
        <strain evidence="3">JCM 18298</strain>
    </source>
</reference>
<dbReference type="EMBL" id="BAABJM010000008">
    <property type="protein sequence ID" value="GAA5067174.1"/>
    <property type="molecule type" value="Genomic_DNA"/>
</dbReference>
<accession>A0ABP9L1C7</accession>
<name>A0ABP9L1C7_9NOCA</name>
<protein>
    <recommendedName>
        <fullName evidence="4">PPE family protein</fullName>
    </recommendedName>
</protein>
<dbReference type="Proteomes" id="UP001500603">
    <property type="component" value="Unassembled WGS sequence"/>
</dbReference>
<comment type="caution">
    <text evidence="2">The sequence shown here is derived from an EMBL/GenBank/DDBJ whole genome shotgun (WGS) entry which is preliminary data.</text>
</comment>
<dbReference type="RefSeq" id="WP_345499234.1">
    <property type="nucleotide sequence ID" value="NZ_BAABJM010000008.1"/>
</dbReference>
<evidence type="ECO:0000256" key="1">
    <source>
        <dbReference type="SAM" id="MobiDB-lite"/>
    </source>
</evidence>